<sequence>MSRLIFQCLVGAIFGGVVGAFILPVVQMTWRQTRAMMRTAWEWSCPAALTRWYTLVATNLFGINTIPIALNEADYVRMWIQAATTMGVYHTIAGAALAATPHTPPAPVIVKPGIGEAGEIASLAGQIALEPWWYYVALALHYVSLVLQGLEALAIAVAFGLAFLGLAAILFIGAMALFFVAIPLALAYLAEMLSWAVFYFGVAVIVLVIEWIWNIIHGIIGIAASWVVPAAMALVSPLGAAVTIPAVASLAGMAGAGAAPASVVAVSSMTPSPGSTSAAAPQQRLVSAVQPSPAGAPASVAASDRGAGTLRFAGTDGKQSTARPSGLTVLHGDELGDAVQEPMLPASWEPNFVGVVG</sequence>
<keyword evidence="2" id="KW-0472">Membrane</keyword>
<keyword evidence="2" id="KW-1133">Transmembrane helix</keyword>
<feature type="transmembrane region" description="Helical" evidence="2">
    <location>
        <begin position="157"/>
        <end position="186"/>
    </location>
</feature>
<dbReference type="InterPro" id="IPR000030">
    <property type="entry name" value="PPE_dom"/>
</dbReference>
<accession>A0A1X1W2J6</accession>
<dbReference type="SUPFAM" id="SSF140459">
    <property type="entry name" value="PE/PPE dimer-like"/>
    <property type="match status" value="1"/>
</dbReference>
<dbReference type="InterPro" id="IPR038332">
    <property type="entry name" value="PPE_sf"/>
</dbReference>
<organism evidence="5 6">
    <name type="scientific">Mycobacterium gastri</name>
    <dbReference type="NCBI Taxonomy" id="1777"/>
    <lineage>
        <taxon>Bacteria</taxon>
        <taxon>Bacillati</taxon>
        <taxon>Actinomycetota</taxon>
        <taxon>Actinomycetes</taxon>
        <taxon>Mycobacteriales</taxon>
        <taxon>Mycobacteriaceae</taxon>
        <taxon>Mycobacterium</taxon>
    </lineage>
</organism>
<feature type="transmembrane region" description="Helical" evidence="2">
    <location>
        <begin position="132"/>
        <end position="150"/>
    </location>
</feature>
<protein>
    <recommendedName>
        <fullName evidence="7">PPE family domain-containing protein</fullName>
    </recommendedName>
</protein>
<dbReference type="Pfam" id="PF18878">
    <property type="entry name" value="PPE-PPW"/>
    <property type="match status" value="1"/>
</dbReference>
<evidence type="ECO:0000313" key="5">
    <source>
        <dbReference type="EMBL" id="ORV80758.1"/>
    </source>
</evidence>
<evidence type="ECO:0000256" key="1">
    <source>
        <dbReference type="ARBA" id="ARBA00010652"/>
    </source>
</evidence>
<dbReference type="InterPro" id="IPR043641">
    <property type="entry name" value="PPE-PPW_C"/>
</dbReference>
<evidence type="ECO:0000259" key="3">
    <source>
        <dbReference type="Pfam" id="PF00823"/>
    </source>
</evidence>
<dbReference type="Proteomes" id="UP000193738">
    <property type="component" value="Unassembled WGS sequence"/>
</dbReference>
<keyword evidence="6" id="KW-1185">Reference proteome</keyword>
<evidence type="ECO:0008006" key="7">
    <source>
        <dbReference type="Google" id="ProtNLM"/>
    </source>
</evidence>
<dbReference type="EMBL" id="LQOX01000002">
    <property type="protein sequence ID" value="ORV80758.1"/>
    <property type="molecule type" value="Genomic_DNA"/>
</dbReference>
<dbReference type="Pfam" id="PF00823">
    <property type="entry name" value="PPE"/>
    <property type="match status" value="1"/>
</dbReference>
<feature type="domain" description="PPE" evidence="3">
    <location>
        <begin position="47"/>
        <end position="100"/>
    </location>
</feature>
<feature type="transmembrane region" description="Helical" evidence="2">
    <location>
        <begin position="220"/>
        <end position="240"/>
    </location>
</feature>
<dbReference type="AlphaFoldDB" id="A0A1X1W2J6"/>
<name>A0A1X1W2J6_MYCGS</name>
<proteinExistence type="inferred from homology"/>
<keyword evidence="2" id="KW-0812">Transmembrane</keyword>
<feature type="transmembrane region" description="Helical" evidence="2">
    <location>
        <begin position="192"/>
        <end position="213"/>
    </location>
</feature>
<evidence type="ECO:0000313" key="6">
    <source>
        <dbReference type="Proteomes" id="UP000193738"/>
    </source>
</evidence>
<evidence type="ECO:0000259" key="4">
    <source>
        <dbReference type="Pfam" id="PF18878"/>
    </source>
</evidence>
<reference evidence="5 6" key="1">
    <citation type="submission" date="2016-01" db="EMBL/GenBank/DDBJ databases">
        <title>The new phylogeny of the genus Mycobacterium.</title>
        <authorList>
            <person name="Tarcisio F."/>
            <person name="Conor M."/>
            <person name="Antonella G."/>
            <person name="Elisabetta G."/>
            <person name="Giulia F.S."/>
            <person name="Sara T."/>
            <person name="Anna F."/>
            <person name="Clotilde B."/>
            <person name="Roberto B."/>
            <person name="Veronica D.S."/>
            <person name="Fabio R."/>
            <person name="Monica P."/>
            <person name="Olivier J."/>
            <person name="Enrico T."/>
            <person name="Nicola S."/>
        </authorList>
    </citation>
    <scope>NUCLEOTIDE SEQUENCE [LARGE SCALE GENOMIC DNA]</scope>
    <source>
        <strain evidence="5 6">DSM 43505</strain>
    </source>
</reference>
<comment type="similarity">
    <text evidence="1">Belongs to the mycobacterial PPE family.</text>
</comment>
<dbReference type="STRING" id="1777.AWC07_01720"/>
<gene>
    <name evidence="5" type="ORF">AWC07_01720</name>
</gene>
<feature type="domain" description="PPE-PPW subfamily C-terminal" evidence="4">
    <location>
        <begin position="301"/>
        <end position="348"/>
    </location>
</feature>
<comment type="caution">
    <text evidence="5">The sequence shown here is derived from an EMBL/GenBank/DDBJ whole genome shotgun (WGS) entry which is preliminary data.</text>
</comment>
<dbReference type="Gene3D" id="1.20.1260.20">
    <property type="entry name" value="PPE superfamily"/>
    <property type="match status" value="1"/>
</dbReference>
<evidence type="ECO:0000256" key="2">
    <source>
        <dbReference type="SAM" id="Phobius"/>
    </source>
</evidence>